<gene>
    <name evidence="1" type="ORF">HMPREF9151_00649</name>
</gene>
<evidence type="ECO:0000313" key="2">
    <source>
        <dbReference type="Proteomes" id="UP000010433"/>
    </source>
</evidence>
<proteinExistence type="predicted"/>
<reference evidence="1 2" key="1">
    <citation type="submission" date="2012-05" db="EMBL/GenBank/DDBJ databases">
        <authorList>
            <person name="Weinstock G."/>
            <person name="Sodergren E."/>
            <person name="Lobos E.A."/>
            <person name="Fulton L."/>
            <person name="Fulton R."/>
            <person name="Courtney L."/>
            <person name="Fronick C."/>
            <person name="O'Laughlin M."/>
            <person name="Godfrey J."/>
            <person name="Wilson R.M."/>
            <person name="Miner T."/>
            <person name="Farmer C."/>
            <person name="Delehaunty K."/>
            <person name="Cordes M."/>
            <person name="Minx P."/>
            <person name="Tomlinson C."/>
            <person name="Chen J."/>
            <person name="Wollam A."/>
            <person name="Pepin K.H."/>
            <person name="Bhonagiri V."/>
            <person name="Zhang X."/>
            <person name="Suruliraj S."/>
            <person name="Warren W."/>
            <person name="Mitreva M."/>
            <person name="Mardis E.R."/>
            <person name="Wilson R.K."/>
        </authorList>
    </citation>
    <scope>NUCLEOTIDE SEQUENCE [LARGE SCALE GENOMIC DNA]</scope>
    <source>
        <strain evidence="1 2">F0055</strain>
    </source>
</reference>
<dbReference type="RefSeq" id="WP_009161817.1">
    <property type="nucleotide sequence ID" value="NZ_KB290974.1"/>
</dbReference>
<organism evidence="1 2">
    <name type="scientific">Hoylesella saccharolytica F0055</name>
    <dbReference type="NCBI Taxonomy" id="1127699"/>
    <lineage>
        <taxon>Bacteria</taxon>
        <taxon>Pseudomonadati</taxon>
        <taxon>Bacteroidota</taxon>
        <taxon>Bacteroidia</taxon>
        <taxon>Bacteroidales</taxon>
        <taxon>Prevotellaceae</taxon>
        <taxon>Hoylesella</taxon>
    </lineage>
</organism>
<comment type="caution">
    <text evidence="1">The sequence shown here is derived from an EMBL/GenBank/DDBJ whole genome shotgun (WGS) entry which is preliminary data.</text>
</comment>
<dbReference type="Proteomes" id="UP000010433">
    <property type="component" value="Unassembled WGS sequence"/>
</dbReference>
<accession>L1NHJ9</accession>
<protein>
    <submittedName>
        <fullName evidence="1">Uncharacterized protein</fullName>
    </submittedName>
</protein>
<evidence type="ECO:0000313" key="1">
    <source>
        <dbReference type="EMBL" id="EKY02843.1"/>
    </source>
</evidence>
<dbReference type="PATRIC" id="fig|1127699.3.peg.599"/>
<sequence>MKASEQTIFQIERMIGKIVQKYPHCDESSALTDIHLRVSQDTGEMLAFDDNEQEITRCVVEQWIDAKDEDFYDEIALLLQDSLQKMSNVIDDMGLLKPYSFVLEDDDRNHIAELYLSDDNMTIIGGELLRDLDKDLDTFMENLLK</sequence>
<name>L1NHJ9_9BACT</name>
<dbReference type="AlphaFoldDB" id="L1NHJ9"/>
<dbReference type="OrthoDB" id="1079023at2"/>
<dbReference type="HOGENOM" id="CLU_141625_0_0_10"/>
<keyword evidence="2" id="KW-1185">Reference proteome</keyword>
<dbReference type="EMBL" id="AMEP01000045">
    <property type="protein sequence ID" value="EKY02843.1"/>
    <property type="molecule type" value="Genomic_DNA"/>
</dbReference>